<protein>
    <submittedName>
        <fullName evidence="1">Uncharacterized protein</fullName>
    </submittedName>
</protein>
<keyword evidence="2" id="KW-1185">Reference proteome</keyword>
<dbReference type="AlphaFoldDB" id="A0A016TK02"/>
<gene>
    <name evidence="1" type="primary">Acey_s0096.g2891</name>
    <name evidence="1" type="ORF">Y032_0096g2891</name>
</gene>
<name>A0A016TK02_9BILA</name>
<proteinExistence type="predicted"/>
<accession>A0A016TK02</accession>
<evidence type="ECO:0000313" key="2">
    <source>
        <dbReference type="Proteomes" id="UP000024635"/>
    </source>
</evidence>
<sequence length="109" mass="12274">MLLHYYKRHPDADAMYSPLHRRRHSAVRQSHTSSERLVRFSLQPNIKIADYMTTEKSELAFSHVGASTIREPTSSSSSDEHSADGDLAHKVEVLVNAALLKRCLRSSAL</sequence>
<comment type="caution">
    <text evidence="1">The sequence shown here is derived from an EMBL/GenBank/DDBJ whole genome shotgun (WGS) entry which is preliminary data.</text>
</comment>
<dbReference type="Proteomes" id="UP000024635">
    <property type="component" value="Unassembled WGS sequence"/>
</dbReference>
<organism evidence="1 2">
    <name type="scientific">Ancylostoma ceylanicum</name>
    <dbReference type="NCBI Taxonomy" id="53326"/>
    <lineage>
        <taxon>Eukaryota</taxon>
        <taxon>Metazoa</taxon>
        <taxon>Ecdysozoa</taxon>
        <taxon>Nematoda</taxon>
        <taxon>Chromadorea</taxon>
        <taxon>Rhabditida</taxon>
        <taxon>Rhabditina</taxon>
        <taxon>Rhabditomorpha</taxon>
        <taxon>Strongyloidea</taxon>
        <taxon>Ancylostomatidae</taxon>
        <taxon>Ancylostomatinae</taxon>
        <taxon>Ancylostoma</taxon>
    </lineage>
</organism>
<reference evidence="2" key="1">
    <citation type="journal article" date="2015" name="Nat. Genet.">
        <title>The genome and transcriptome of the zoonotic hookworm Ancylostoma ceylanicum identify infection-specific gene families.</title>
        <authorList>
            <person name="Schwarz E.M."/>
            <person name="Hu Y."/>
            <person name="Antoshechkin I."/>
            <person name="Miller M.M."/>
            <person name="Sternberg P.W."/>
            <person name="Aroian R.V."/>
        </authorList>
    </citation>
    <scope>NUCLEOTIDE SEQUENCE</scope>
    <source>
        <strain evidence="2">HY135</strain>
    </source>
</reference>
<evidence type="ECO:0000313" key="1">
    <source>
        <dbReference type="EMBL" id="EYC03001.1"/>
    </source>
</evidence>
<dbReference type="EMBL" id="JARK01001432">
    <property type="protein sequence ID" value="EYC03001.1"/>
    <property type="molecule type" value="Genomic_DNA"/>
</dbReference>